<evidence type="ECO:0000313" key="1">
    <source>
        <dbReference type="EMBL" id="EUA16020.1"/>
    </source>
</evidence>
<name>X7ZBP8_MYCXE</name>
<gene>
    <name evidence="1" type="ORF">I553_0995</name>
</gene>
<dbReference type="PATRIC" id="fig|1299334.3.peg.8265"/>
<protein>
    <submittedName>
        <fullName evidence="1">Uncharacterized protein</fullName>
    </submittedName>
</protein>
<proteinExistence type="predicted"/>
<dbReference type="Pfam" id="PF10817">
    <property type="entry name" value="DUF2563"/>
    <property type="match status" value="1"/>
</dbReference>
<dbReference type="InterPro" id="IPR022534">
    <property type="entry name" value="DUF2563"/>
</dbReference>
<comment type="caution">
    <text evidence="1">The sequence shown here is derived from an EMBL/GenBank/DDBJ whole genome shotgun (WGS) entry which is preliminary data.</text>
</comment>
<accession>X7ZBP8</accession>
<organism evidence="1">
    <name type="scientific">Mycobacterium xenopi 4042</name>
    <dbReference type="NCBI Taxonomy" id="1299334"/>
    <lineage>
        <taxon>Bacteria</taxon>
        <taxon>Bacillati</taxon>
        <taxon>Actinomycetota</taxon>
        <taxon>Actinomycetes</taxon>
        <taxon>Mycobacteriales</taxon>
        <taxon>Mycobacteriaceae</taxon>
        <taxon>Mycobacterium</taxon>
    </lineage>
</organism>
<dbReference type="EMBL" id="JAOB01000080">
    <property type="protein sequence ID" value="EUA16020.1"/>
    <property type="molecule type" value="Genomic_DNA"/>
</dbReference>
<sequence>MRVTGIFGDFAVAEAAHQAISAGPSYHVRTLWGYQEISVELVPRRIMRHRFLLSRKGYSAKALRGLWYSYKT</sequence>
<dbReference type="AlphaFoldDB" id="X7ZBP8"/>
<reference evidence="1" key="1">
    <citation type="submission" date="2014-01" db="EMBL/GenBank/DDBJ databases">
        <authorList>
            <person name="Brown-Elliot B."/>
            <person name="Wallace R."/>
            <person name="Lenaerts A."/>
            <person name="Ordway D."/>
            <person name="DeGroote M.A."/>
            <person name="Parker T."/>
            <person name="Sizemore C."/>
            <person name="Tallon L.J."/>
            <person name="Sadzewicz L.K."/>
            <person name="Sengamalay N."/>
            <person name="Fraser C.M."/>
            <person name="Hine E."/>
            <person name="Shefchek K.A."/>
            <person name="Das S.P."/>
            <person name="Tettelin H."/>
        </authorList>
    </citation>
    <scope>NUCLEOTIDE SEQUENCE [LARGE SCALE GENOMIC DNA]</scope>
    <source>
        <strain evidence="1">4042</strain>
    </source>
</reference>